<feature type="compositionally biased region" description="Pro residues" evidence="1">
    <location>
        <begin position="72"/>
        <end position="107"/>
    </location>
</feature>
<reference evidence="4" key="1">
    <citation type="journal article" date="2014" name="Proc. Natl. Acad. Sci. U.S.A.">
        <title>Extensive sampling of basidiomycete genomes demonstrates inadequacy of the white-rot/brown-rot paradigm for wood decay fungi.</title>
        <authorList>
            <person name="Riley R."/>
            <person name="Salamov A.A."/>
            <person name="Brown D.W."/>
            <person name="Nagy L.G."/>
            <person name="Floudas D."/>
            <person name="Held B.W."/>
            <person name="Levasseur A."/>
            <person name="Lombard V."/>
            <person name="Morin E."/>
            <person name="Otillar R."/>
            <person name="Lindquist E.A."/>
            <person name="Sun H."/>
            <person name="LaButti K.M."/>
            <person name="Schmutz J."/>
            <person name="Jabbour D."/>
            <person name="Luo H."/>
            <person name="Baker S.E."/>
            <person name="Pisabarro A.G."/>
            <person name="Walton J.D."/>
            <person name="Blanchette R.A."/>
            <person name="Henrissat B."/>
            <person name="Martin F."/>
            <person name="Cullen D."/>
            <person name="Hibbett D.S."/>
            <person name="Grigoriev I.V."/>
        </authorList>
    </citation>
    <scope>NUCLEOTIDE SEQUENCE [LARGE SCALE GENOMIC DNA]</scope>
    <source>
        <strain evidence="4">FD-172 SS1</strain>
    </source>
</reference>
<dbReference type="HOGENOM" id="CLU_006344_4_3_1"/>
<dbReference type="Pfam" id="PF20722">
    <property type="entry name" value="DUF6830"/>
    <property type="match status" value="1"/>
</dbReference>
<dbReference type="Pfam" id="PF18759">
    <property type="entry name" value="Plavaka"/>
    <property type="match status" value="1"/>
</dbReference>
<organism evidence="3 4">
    <name type="scientific">Botryobasidium botryosum (strain FD-172 SS1)</name>
    <dbReference type="NCBI Taxonomy" id="930990"/>
    <lineage>
        <taxon>Eukaryota</taxon>
        <taxon>Fungi</taxon>
        <taxon>Dikarya</taxon>
        <taxon>Basidiomycota</taxon>
        <taxon>Agaricomycotina</taxon>
        <taxon>Agaricomycetes</taxon>
        <taxon>Cantharellales</taxon>
        <taxon>Botryobasidiaceae</taxon>
        <taxon>Botryobasidium</taxon>
    </lineage>
</organism>
<evidence type="ECO:0000313" key="4">
    <source>
        <dbReference type="Proteomes" id="UP000027195"/>
    </source>
</evidence>
<proteinExistence type="predicted"/>
<dbReference type="InterPro" id="IPR049233">
    <property type="entry name" value="DUF6830"/>
</dbReference>
<dbReference type="AlphaFoldDB" id="A0A067MXD2"/>
<accession>A0A067MXD2</accession>
<feature type="compositionally biased region" description="Basic and acidic residues" evidence="1">
    <location>
        <begin position="59"/>
        <end position="69"/>
    </location>
</feature>
<evidence type="ECO:0000313" key="3">
    <source>
        <dbReference type="EMBL" id="KDQ20398.1"/>
    </source>
</evidence>
<evidence type="ECO:0000256" key="1">
    <source>
        <dbReference type="SAM" id="MobiDB-lite"/>
    </source>
</evidence>
<feature type="compositionally biased region" description="Acidic residues" evidence="1">
    <location>
        <begin position="43"/>
        <end position="58"/>
    </location>
</feature>
<evidence type="ECO:0000259" key="2">
    <source>
        <dbReference type="Pfam" id="PF20722"/>
    </source>
</evidence>
<gene>
    <name evidence="3" type="ORF">BOTBODRAFT_100224</name>
</gene>
<name>A0A067MXD2_BOTB1</name>
<dbReference type="OrthoDB" id="2576233at2759"/>
<protein>
    <recommendedName>
        <fullName evidence="2">DUF6830 domain-containing protein</fullName>
    </recommendedName>
</protein>
<sequence length="955" mass="108588">MHEQLHELHELFPSIHDAHPAGSAPSSREPSPHFDGDFFGQYSDEDLPWQDSDSDSESDTERYSARKCYEPPLSPTPTPVSPSPPPLSPPPPPPPPPSQPAHEPPTYQPAARPDIPPNGPTVLKFTKGNAGAPIDGAHALPEYEVLYARLDGHDPANVYAPFTSEMDWKFAKWAKLRGPSSTAVAELLDMPGFAQMLGLSYKNVAELNTLIDQLPGRPTFQHEEIEVAGEVFDIYFRDVLECIRALYSNHEFAHILVFIPERHYADKDMTMRLYHDMHTGRWWWQTQEELESKKPGATIIPIIISSDKTQLTSFGNKTAYPVYITIGNLPKEIRRKPSHQGQILLAYLPTTRLEHIKNKAARRRTATNLFHMAMRLILDPLKQAGADGINMASGDGIVRRVHPIFATFVGDYPEQLLVTCCMSMRCPRCTVPRDKLGENAEYPFRDLDDILDILAGADDNPTQFAKDCADANMRPVQHPFWEELPYTNIFRSITPDILHQLYQGVIKHLVLWLRKAYGDDEIDARCRRLPPNHSLRFFKKGISSLSRITGKEHRDMCRILLGLIIDLPLPGGLHPGRLVTAVRSLLDFLHLARYPIHSDATLKLLDKALDDFHANKAIFIQLGIRDNFDLPKLHFLKHYLLAIKIFGTLDNYNTEYTERLHIDFAKDAYRATNHRDEYPQMARWLMRKEKVSKHQKFIDWRLNKPPTISFHVLRIAPIVVSFDMKLAQTPSARRVSFASLASDYGAADFHLALSRFVLRHRFPTLNTAQINRLAASFILPLQHVAVFHKVRFLRQGVASGEAVDAVHARPKKKGHPEPRFDTALIDVSSTPSDDEPKITDTRVAQVRVIFQLSASASHSLGLTNNSPVSLAYIQWFSVFTSPERHHKTYKITRSMKDKKPVCEVIPIAKIRRSMHLFPKFGPVANRAWSTFNVLDECATFYLNPFKDDPTFYYLF</sequence>
<feature type="region of interest" description="Disordered" evidence="1">
    <location>
        <begin position="16"/>
        <end position="124"/>
    </location>
</feature>
<dbReference type="InParanoid" id="A0A067MXD2"/>
<dbReference type="EMBL" id="KL198017">
    <property type="protein sequence ID" value="KDQ20398.1"/>
    <property type="molecule type" value="Genomic_DNA"/>
</dbReference>
<keyword evidence="4" id="KW-1185">Reference proteome</keyword>
<dbReference type="InterPro" id="IPR041078">
    <property type="entry name" value="Plavaka"/>
</dbReference>
<feature type="domain" description="DUF6830" evidence="2">
    <location>
        <begin position="722"/>
        <end position="829"/>
    </location>
</feature>
<dbReference type="Proteomes" id="UP000027195">
    <property type="component" value="Unassembled WGS sequence"/>
</dbReference>